<dbReference type="EMBL" id="MK798144">
    <property type="protein sequence ID" value="QDH45817.1"/>
    <property type="molecule type" value="Genomic_DNA"/>
</dbReference>
<organism evidence="1 2">
    <name type="scientific">Pantoea phage vB_PagM_PSKM</name>
    <dbReference type="NCBI Taxonomy" id="2588094"/>
    <lineage>
        <taxon>Viruses</taxon>
        <taxon>Duplodnaviria</taxon>
        <taxon>Heunggongvirae</taxon>
        <taxon>Uroviricota</taxon>
        <taxon>Caudoviricetes</taxon>
        <taxon>Dibbivirus</taxon>
        <taxon>Dibbivirus PSKM</taxon>
    </lineage>
</organism>
<sequence length="46" mass="5341">MAKRTKDKPRRVNPGQHDHHVVTWYYHLIMSKARPNPGAFISKITG</sequence>
<accession>A0A513ZYR1</accession>
<gene>
    <name evidence="1" type="ORF">PSKM_gp60</name>
</gene>
<keyword evidence="2" id="KW-1185">Reference proteome</keyword>
<proteinExistence type="predicted"/>
<name>A0A513ZYR1_9CAUD</name>
<dbReference type="Proteomes" id="UP000318728">
    <property type="component" value="Segment"/>
</dbReference>
<protein>
    <submittedName>
        <fullName evidence="1">Uncharacterized protein</fullName>
    </submittedName>
</protein>
<reference evidence="1 2" key="1">
    <citation type="submission" date="2019-04" db="EMBL/GenBank/DDBJ databases">
        <title>Complete genome sequence of Pantoea sp. infecting bacteriophage vB_PagM_PSKM.</title>
        <authorList>
            <person name="Truncaite L."/>
            <person name="Simoliuniene M."/>
            <person name="Zajanckauskaite A."/>
            <person name="Meskys R."/>
            <person name="Simoliunas E."/>
        </authorList>
    </citation>
    <scope>NUCLEOTIDE SEQUENCE [LARGE SCALE GENOMIC DNA]</scope>
    <source>
        <strain evidence="1">PSKM</strain>
    </source>
</reference>
<evidence type="ECO:0000313" key="1">
    <source>
        <dbReference type="EMBL" id="QDH45817.1"/>
    </source>
</evidence>
<evidence type="ECO:0000313" key="2">
    <source>
        <dbReference type="Proteomes" id="UP000318728"/>
    </source>
</evidence>